<gene>
    <name evidence="1" type="ORF">FOYG_16646</name>
</gene>
<dbReference type="EMBL" id="JH717850">
    <property type="protein sequence ID" value="EWY80718.1"/>
    <property type="molecule type" value="Genomic_DNA"/>
</dbReference>
<dbReference type="Proteomes" id="UP000030753">
    <property type="component" value="Unassembled WGS sequence"/>
</dbReference>
<proteinExistence type="predicted"/>
<evidence type="ECO:0000313" key="1">
    <source>
        <dbReference type="EMBL" id="EWY80718.1"/>
    </source>
</evidence>
<reference evidence="1 2" key="1">
    <citation type="submission" date="2011-06" db="EMBL/GenBank/DDBJ databases">
        <title>The Genome Sequence of Fusarium oxysporum FOSC 3-a.</title>
        <authorList>
            <consortium name="The Broad Institute Genome Sequencing Platform"/>
            <person name="Ma L.-J."/>
            <person name="Gale L.R."/>
            <person name="Schwartz D.C."/>
            <person name="Zhou S."/>
            <person name="Corby-Kistler H."/>
            <person name="Young S.K."/>
            <person name="Zeng Q."/>
            <person name="Gargeya S."/>
            <person name="Fitzgerald M."/>
            <person name="Haas B."/>
            <person name="Abouelleil A."/>
            <person name="Alvarado L."/>
            <person name="Arachchi H.M."/>
            <person name="Berlin A."/>
            <person name="Brown A."/>
            <person name="Chapman S.B."/>
            <person name="Chen Z."/>
            <person name="Dunbar C."/>
            <person name="Freedman E."/>
            <person name="Gearin G."/>
            <person name="Gellesch M."/>
            <person name="Goldberg J."/>
            <person name="Griggs A."/>
            <person name="Gujja S."/>
            <person name="Heiman D."/>
            <person name="Howarth C."/>
            <person name="Larson L."/>
            <person name="Lui A."/>
            <person name="MacDonald P.J.P."/>
            <person name="Mehta T."/>
            <person name="Montmayeur A."/>
            <person name="Murphy C."/>
            <person name="Neiman D."/>
            <person name="Pearson M."/>
            <person name="Priest M."/>
            <person name="Roberts A."/>
            <person name="Saif S."/>
            <person name="Shea T."/>
            <person name="Shenoy N."/>
            <person name="Sisk P."/>
            <person name="Stolte C."/>
            <person name="Sykes S."/>
            <person name="Wortman J."/>
            <person name="Nusbaum C."/>
            <person name="Birren B."/>
        </authorList>
    </citation>
    <scope>NUCLEOTIDE SEQUENCE [LARGE SCALE GENOMIC DNA]</scope>
    <source>
        <strain evidence="2">FOSC 3-a</strain>
    </source>
</reference>
<dbReference type="AlphaFoldDB" id="W9HDU1"/>
<accession>W9HDU1</accession>
<name>W9HDU1_FUSOX</name>
<sequence>MSAYDYGERLLRIEVVGIANTHQIPAVKASAYGLWSICNIKHQMAAKPGVTDKAFM</sequence>
<evidence type="ECO:0000313" key="2">
    <source>
        <dbReference type="Proteomes" id="UP000030753"/>
    </source>
</evidence>
<protein>
    <submittedName>
        <fullName evidence="1">Uncharacterized protein</fullName>
    </submittedName>
</protein>
<dbReference type="HOGENOM" id="CLU_3014164_0_0_1"/>
<organism evidence="1 2">
    <name type="scientific">Fusarium oxysporum NRRL 32931</name>
    <dbReference type="NCBI Taxonomy" id="660029"/>
    <lineage>
        <taxon>Eukaryota</taxon>
        <taxon>Fungi</taxon>
        <taxon>Dikarya</taxon>
        <taxon>Ascomycota</taxon>
        <taxon>Pezizomycotina</taxon>
        <taxon>Sordariomycetes</taxon>
        <taxon>Hypocreomycetidae</taxon>
        <taxon>Hypocreales</taxon>
        <taxon>Nectriaceae</taxon>
        <taxon>Fusarium</taxon>
        <taxon>Fusarium oxysporum species complex</taxon>
    </lineage>
</organism>